<evidence type="ECO:0000256" key="5">
    <source>
        <dbReference type="SAM" id="Phobius"/>
    </source>
</evidence>
<feature type="transmembrane region" description="Helical" evidence="5">
    <location>
        <begin position="160"/>
        <end position="183"/>
    </location>
</feature>
<name>V5WM95_9SPIO</name>
<feature type="transmembrane region" description="Helical" evidence="5">
    <location>
        <begin position="237"/>
        <end position="268"/>
    </location>
</feature>
<dbReference type="PANTHER" id="PTHR43021:SF2">
    <property type="entry name" value="CATION_H+ EXCHANGER DOMAIN-CONTAINING PROTEIN"/>
    <property type="match status" value="1"/>
</dbReference>
<gene>
    <name evidence="7" type="ORF">L21SP2_3407</name>
</gene>
<comment type="subcellular location">
    <subcellularLocation>
        <location evidence="1">Membrane</location>
        <topology evidence="1">Multi-pass membrane protein</topology>
    </subcellularLocation>
</comment>
<dbReference type="OrthoDB" id="9778229at2"/>
<dbReference type="InterPro" id="IPR006153">
    <property type="entry name" value="Cation/H_exchanger_TM"/>
</dbReference>
<dbReference type="Proteomes" id="UP000018680">
    <property type="component" value="Chromosome"/>
</dbReference>
<proteinExistence type="predicted"/>
<dbReference type="HOGENOM" id="CLU_031031_2_1_12"/>
<evidence type="ECO:0000256" key="1">
    <source>
        <dbReference type="ARBA" id="ARBA00004141"/>
    </source>
</evidence>
<feature type="transmembrane region" description="Helical" evidence="5">
    <location>
        <begin position="313"/>
        <end position="335"/>
    </location>
</feature>
<feature type="transmembrane region" description="Helical" evidence="5">
    <location>
        <begin position="43"/>
        <end position="63"/>
    </location>
</feature>
<dbReference type="AlphaFoldDB" id="V5WM95"/>
<feature type="transmembrane region" description="Helical" evidence="5">
    <location>
        <begin position="69"/>
        <end position="88"/>
    </location>
</feature>
<protein>
    <recommendedName>
        <fullName evidence="6">Cation/H+ exchanger transmembrane domain-containing protein</fullName>
    </recommendedName>
</protein>
<feature type="domain" description="Cation/H+ exchanger transmembrane" evidence="6">
    <location>
        <begin position="23"/>
        <end position="394"/>
    </location>
</feature>
<dbReference type="GO" id="GO:0016020">
    <property type="term" value="C:membrane"/>
    <property type="evidence" value="ECO:0007669"/>
    <property type="project" value="UniProtKB-SubCell"/>
</dbReference>
<keyword evidence="4 5" id="KW-0472">Membrane</keyword>
<evidence type="ECO:0000259" key="6">
    <source>
        <dbReference type="Pfam" id="PF00999"/>
    </source>
</evidence>
<feature type="transmembrane region" description="Helical" evidence="5">
    <location>
        <begin position="209"/>
        <end position="230"/>
    </location>
</feature>
<dbReference type="InterPro" id="IPR038770">
    <property type="entry name" value="Na+/solute_symporter_sf"/>
</dbReference>
<keyword evidence="2 5" id="KW-0812">Transmembrane</keyword>
<evidence type="ECO:0000256" key="2">
    <source>
        <dbReference type="ARBA" id="ARBA00022692"/>
    </source>
</evidence>
<evidence type="ECO:0000256" key="4">
    <source>
        <dbReference type="ARBA" id="ARBA00023136"/>
    </source>
</evidence>
<feature type="transmembrane region" description="Helical" evidence="5">
    <location>
        <begin position="100"/>
        <end position="122"/>
    </location>
</feature>
<dbReference type="eggNOG" id="COG0475">
    <property type="taxonomic scope" value="Bacteria"/>
</dbReference>
<dbReference type="Gene3D" id="1.20.1530.20">
    <property type="match status" value="1"/>
</dbReference>
<accession>V5WM95</accession>
<keyword evidence="3 5" id="KW-1133">Transmembrane helix</keyword>
<evidence type="ECO:0000313" key="8">
    <source>
        <dbReference type="Proteomes" id="UP000018680"/>
    </source>
</evidence>
<dbReference type="GO" id="GO:0015297">
    <property type="term" value="F:antiporter activity"/>
    <property type="evidence" value="ECO:0007669"/>
    <property type="project" value="InterPro"/>
</dbReference>
<evidence type="ECO:0000256" key="3">
    <source>
        <dbReference type="ARBA" id="ARBA00022989"/>
    </source>
</evidence>
<feature type="transmembrane region" description="Helical" evidence="5">
    <location>
        <begin position="12"/>
        <end position="31"/>
    </location>
</feature>
<evidence type="ECO:0000313" key="7">
    <source>
        <dbReference type="EMBL" id="AHC16745.1"/>
    </source>
</evidence>
<sequence>MIIQNIQSFIHGLHLDPLIIIGVIVLLGIYFGKGAKLIHLPSIIGFMVLGVLLGPSLLGVLSGEFQESIGFITEIALSFVAVSIGLELSFASLKKQGGGIVLTIFTESFMAFILVSVLMYLLTRDLALSILFGAIAPASAPAGTVAIIQEYRTKGPLTKALFAVVGFDDGLGIIVFGFAAAFAKSILSAEMGMETGSFVSLMSGPLMEVGLSLLVGSLNAVIFIFLGRFLKTGRDLFLLLFAMVFLSAGLSIMFHMSVILTNMVLGIVIVNTQPQNFVEKIHEELTQIMPLLFILFFVLAGSNLHISALPELGLIGLVYIAGRATGLISGASFGAWAGRLPVSIRKYLGLGILSQAGVAIGLALIVKKELAEFGAHGAEIGDIIITTVSATSIFFEIIGPVLAKFALTKAGEIRKTA</sequence>
<feature type="transmembrane region" description="Helical" evidence="5">
    <location>
        <begin position="288"/>
        <end position="306"/>
    </location>
</feature>
<keyword evidence="8" id="KW-1185">Reference proteome</keyword>
<organism evidence="7 8">
    <name type="scientific">Salinispira pacifica</name>
    <dbReference type="NCBI Taxonomy" id="1307761"/>
    <lineage>
        <taxon>Bacteria</taxon>
        <taxon>Pseudomonadati</taxon>
        <taxon>Spirochaetota</taxon>
        <taxon>Spirochaetia</taxon>
        <taxon>Spirochaetales</taxon>
        <taxon>Spirochaetaceae</taxon>
        <taxon>Salinispira</taxon>
    </lineage>
</organism>
<dbReference type="Pfam" id="PF00999">
    <property type="entry name" value="Na_H_Exchanger"/>
    <property type="match status" value="1"/>
</dbReference>
<dbReference type="RefSeq" id="WP_024269633.1">
    <property type="nucleotide sequence ID" value="NC_023035.1"/>
</dbReference>
<dbReference type="GO" id="GO:1902600">
    <property type="term" value="P:proton transmembrane transport"/>
    <property type="evidence" value="ECO:0007669"/>
    <property type="project" value="InterPro"/>
</dbReference>
<dbReference type="KEGG" id="slr:L21SP2_3407"/>
<feature type="transmembrane region" description="Helical" evidence="5">
    <location>
        <begin position="347"/>
        <end position="366"/>
    </location>
</feature>
<reference evidence="7 8" key="1">
    <citation type="journal article" date="2015" name="Stand. Genomic Sci.">
        <title>Complete genome sequence and description of Salinispira pacifica gen. nov., sp. nov., a novel spirochaete isolated form a hypersaline microbial mat.</title>
        <authorList>
            <person name="Ben Hania W."/>
            <person name="Joseph M."/>
            <person name="Schumann P."/>
            <person name="Bunk B."/>
            <person name="Fiebig A."/>
            <person name="Sproer C."/>
            <person name="Klenk H.P."/>
            <person name="Fardeau M.L."/>
            <person name="Spring S."/>
        </authorList>
    </citation>
    <scope>NUCLEOTIDE SEQUENCE [LARGE SCALE GENOMIC DNA]</scope>
    <source>
        <strain evidence="7 8">L21-RPul-D2</strain>
    </source>
</reference>
<dbReference type="STRING" id="1307761.L21SP2_3407"/>
<dbReference type="EMBL" id="CP006939">
    <property type="protein sequence ID" value="AHC16745.1"/>
    <property type="molecule type" value="Genomic_DNA"/>
</dbReference>
<dbReference type="PANTHER" id="PTHR43021">
    <property type="entry name" value="NA(+)/H(+) ANTIPORTER-RELATED"/>
    <property type="match status" value="1"/>
</dbReference>
<feature type="transmembrane region" description="Helical" evidence="5">
    <location>
        <begin position="128"/>
        <end position="148"/>
    </location>
</feature>